<dbReference type="Proteomes" id="UP001408356">
    <property type="component" value="Unassembled WGS sequence"/>
</dbReference>
<evidence type="ECO:0000313" key="2">
    <source>
        <dbReference type="EMBL" id="KAK9423003.1"/>
    </source>
</evidence>
<comment type="caution">
    <text evidence="2">The sequence shown here is derived from an EMBL/GenBank/DDBJ whole genome shotgun (WGS) entry which is preliminary data.</text>
</comment>
<sequence length="140" mass="15044">MSARRRPLVRASPPAHRANRKGKNTVDSPPHHHKRLSSPLSTPPSEVPLRQTGNSTHLDAVLPVASIGTGQPAATFLTVHIPSPGSIHPAGKFASSVVVIEEAGRKRTGKDGPTKRSRQPSNKGKQGRRWSPSSSCYQQQ</sequence>
<feature type="region of interest" description="Disordered" evidence="1">
    <location>
        <begin position="103"/>
        <end position="140"/>
    </location>
</feature>
<evidence type="ECO:0000313" key="3">
    <source>
        <dbReference type="Proteomes" id="UP001408356"/>
    </source>
</evidence>
<proteinExistence type="predicted"/>
<keyword evidence="3" id="KW-1185">Reference proteome</keyword>
<name>A0ABR2V7X0_9PEZI</name>
<feature type="region of interest" description="Disordered" evidence="1">
    <location>
        <begin position="1"/>
        <end position="55"/>
    </location>
</feature>
<feature type="compositionally biased region" description="Basic and acidic residues" evidence="1">
    <location>
        <begin position="103"/>
        <end position="114"/>
    </location>
</feature>
<feature type="compositionally biased region" description="Polar residues" evidence="1">
    <location>
        <begin position="131"/>
        <end position="140"/>
    </location>
</feature>
<dbReference type="EMBL" id="JARVKF010000101">
    <property type="protein sequence ID" value="KAK9423003.1"/>
    <property type="molecule type" value="Genomic_DNA"/>
</dbReference>
<organism evidence="2 3">
    <name type="scientific">Seiridium unicorne</name>
    <dbReference type="NCBI Taxonomy" id="138068"/>
    <lineage>
        <taxon>Eukaryota</taxon>
        <taxon>Fungi</taxon>
        <taxon>Dikarya</taxon>
        <taxon>Ascomycota</taxon>
        <taxon>Pezizomycotina</taxon>
        <taxon>Sordariomycetes</taxon>
        <taxon>Xylariomycetidae</taxon>
        <taxon>Amphisphaeriales</taxon>
        <taxon>Sporocadaceae</taxon>
        <taxon>Seiridium</taxon>
    </lineage>
</organism>
<reference evidence="2 3" key="1">
    <citation type="journal article" date="2024" name="J. Plant Pathol.">
        <title>Sequence and assembly of the genome of Seiridium unicorne, isolate CBS 538.82, causal agent of cypress canker disease.</title>
        <authorList>
            <person name="Scali E."/>
            <person name="Rocca G.D."/>
            <person name="Danti R."/>
            <person name="Garbelotto M."/>
            <person name="Barberini S."/>
            <person name="Baroncelli R."/>
            <person name="Emiliani G."/>
        </authorList>
    </citation>
    <scope>NUCLEOTIDE SEQUENCE [LARGE SCALE GENOMIC DNA]</scope>
    <source>
        <strain evidence="2 3">BM-138-508</strain>
    </source>
</reference>
<protein>
    <submittedName>
        <fullName evidence="2">Uncharacterized protein</fullName>
    </submittedName>
</protein>
<evidence type="ECO:0000256" key="1">
    <source>
        <dbReference type="SAM" id="MobiDB-lite"/>
    </source>
</evidence>
<accession>A0ABR2V7X0</accession>
<gene>
    <name evidence="2" type="ORF">SUNI508_04670</name>
</gene>